<dbReference type="GO" id="GO:0019346">
    <property type="term" value="P:transsulfuration"/>
    <property type="evidence" value="ECO:0007669"/>
    <property type="project" value="InterPro"/>
</dbReference>
<dbReference type="SUPFAM" id="SSF53383">
    <property type="entry name" value="PLP-dependent transferases"/>
    <property type="match status" value="1"/>
</dbReference>
<evidence type="ECO:0000313" key="5">
    <source>
        <dbReference type="Proteomes" id="UP000654670"/>
    </source>
</evidence>
<comment type="similarity">
    <text evidence="3">Belongs to the trans-sulfuration enzymes family.</text>
</comment>
<dbReference type="Proteomes" id="UP000654670">
    <property type="component" value="Unassembled WGS sequence"/>
</dbReference>
<dbReference type="RefSeq" id="WP_229727535.1">
    <property type="nucleotide sequence ID" value="NZ_BMOK01000006.1"/>
</dbReference>
<reference evidence="4" key="1">
    <citation type="journal article" date="2014" name="Int. J. Syst. Evol. Microbiol.">
        <title>Complete genome sequence of Corynebacterium casei LMG S-19264T (=DSM 44701T), isolated from a smear-ripened cheese.</title>
        <authorList>
            <consortium name="US DOE Joint Genome Institute (JGI-PGF)"/>
            <person name="Walter F."/>
            <person name="Albersmeier A."/>
            <person name="Kalinowski J."/>
            <person name="Ruckert C."/>
        </authorList>
    </citation>
    <scope>NUCLEOTIDE SEQUENCE</scope>
    <source>
        <strain evidence="4">JCM 15325</strain>
    </source>
</reference>
<evidence type="ECO:0000256" key="2">
    <source>
        <dbReference type="ARBA" id="ARBA00022898"/>
    </source>
</evidence>
<dbReference type="Pfam" id="PF01053">
    <property type="entry name" value="Cys_Met_Meta_PP"/>
    <property type="match status" value="1"/>
</dbReference>
<dbReference type="EMBL" id="BMOK01000006">
    <property type="protein sequence ID" value="GGL53799.1"/>
    <property type="molecule type" value="Genomic_DNA"/>
</dbReference>
<sequence>MNSGYLESPQAHSGVLSFGIDGNSETINKFVNSPKIIISAVSLGHDESLIVFIGPDNEQIDFYPEEFRLHGFLKFSVGLECANDLIADLKQAFHATGL</sequence>
<dbReference type="InterPro" id="IPR015422">
    <property type="entry name" value="PyrdxlP-dep_Trfase_small"/>
</dbReference>
<accession>A0A917W0J9</accession>
<evidence type="ECO:0000256" key="3">
    <source>
        <dbReference type="RuleBase" id="RU362118"/>
    </source>
</evidence>
<dbReference type="AlphaFoldDB" id="A0A917W0J9"/>
<protein>
    <submittedName>
        <fullName evidence="4">Uncharacterized protein</fullName>
    </submittedName>
</protein>
<reference evidence="4" key="2">
    <citation type="submission" date="2020-09" db="EMBL/GenBank/DDBJ databases">
        <authorList>
            <person name="Sun Q."/>
            <person name="Ohkuma M."/>
        </authorList>
    </citation>
    <scope>NUCLEOTIDE SEQUENCE</scope>
    <source>
        <strain evidence="4">JCM 15325</strain>
    </source>
</reference>
<comment type="cofactor">
    <cofactor evidence="1 3">
        <name>pyridoxal 5'-phosphate</name>
        <dbReference type="ChEBI" id="CHEBI:597326"/>
    </cofactor>
</comment>
<evidence type="ECO:0000313" key="4">
    <source>
        <dbReference type="EMBL" id="GGL53799.1"/>
    </source>
</evidence>
<dbReference type="InterPro" id="IPR000277">
    <property type="entry name" value="Cys/Met-Metab_PyrdxlP-dep_enz"/>
</dbReference>
<dbReference type="InterPro" id="IPR015424">
    <property type="entry name" value="PyrdxlP-dep_Trfase"/>
</dbReference>
<evidence type="ECO:0000256" key="1">
    <source>
        <dbReference type="ARBA" id="ARBA00001933"/>
    </source>
</evidence>
<keyword evidence="2 3" id="KW-0663">Pyridoxal phosphate</keyword>
<proteinExistence type="inferred from homology"/>
<dbReference type="GO" id="GO:0030170">
    <property type="term" value="F:pyridoxal phosphate binding"/>
    <property type="evidence" value="ECO:0007669"/>
    <property type="project" value="InterPro"/>
</dbReference>
<keyword evidence="5" id="KW-1185">Reference proteome</keyword>
<gene>
    <name evidence="4" type="ORF">GCM10007968_17260</name>
</gene>
<name>A0A917W0J9_9BACL</name>
<dbReference type="Gene3D" id="3.90.1150.10">
    <property type="entry name" value="Aspartate Aminotransferase, domain 1"/>
    <property type="match status" value="1"/>
</dbReference>
<comment type="caution">
    <text evidence="4">The sequence shown here is derived from an EMBL/GenBank/DDBJ whole genome shotgun (WGS) entry which is preliminary data.</text>
</comment>
<organism evidence="4 5">
    <name type="scientific">Sporolactobacillus putidus</name>
    <dbReference type="NCBI Taxonomy" id="492735"/>
    <lineage>
        <taxon>Bacteria</taxon>
        <taxon>Bacillati</taxon>
        <taxon>Bacillota</taxon>
        <taxon>Bacilli</taxon>
        <taxon>Bacillales</taxon>
        <taxon>Sporolactobacillaceae</taxon>
        <taxon>Sporolactobacillus</taxon>
    </lineage>
</organism>